<dbReference type="Proteomes" id="UP000095767">
    <property type="component" value="Unassembled WGS sequence"/>
</dbReference>
<proteinExistence type="predicted"/>
<reference evidence="2 3" key="1">
    <citation type="submission" date="2016-09" db="EMBL/GenBank/DDBJ databases">
        <title>The draft genome of Dichanthelium oligosanthes: A C3 panicoid grass species.</title>
        <authorList>
            <person name="Studer A.J."/>
            <person name="Schnable J.C."/>
            <person name="Brutnell T.P."/>
        </authorList>
    </citation>
    <scope>NUCLEOTIDE SEQUENCE [LARGE SCALE GENOMIC DNA]</scope>
    <source>
        <strain evidence="3">cv. Kellogg 1175</strain>
        <tissue evidence="2">Leaf</tissue>
    </source>
</reference>
<dbReference type="EMBL" id="LWDX02054988">
    <property type="protein sequence ID" value="OEL18968.1"/>
    <property type="molecule type" value="Genomic_DNA"/>
</dbReference>
<evidence type="ECO:0000259" key="1">
    <source>
        <dbReference type="Pfam" id="PF03478"/>
    </source>
</evidence>
<accession>A0A1E5V1K3</accession>
<dbReference type="STRING" id="888268.A0A1E5V1K3"/>
<evidence type="ECO:0000313" key="3">
    <source>
        <dbReference type="Proteomes" id="UP000095767"/>
    </source>
</evidence>
<dbReference type="Pfam" id="PF03478">
    <property type="entry name" value="Beta-prop_KIB1-4"/>
    <property type="match status" value="1"/>
</dbReference>
<gene>
    <name evidence="2" type="ORF">BAE44_0020014</name>
</gene>
<dbReference type="PANTHER" id="PTHR44259">
    <property type="entry name" value="OS07G0183000 PROTEIN-RELATED"/>
    <property type="match status" value="1"/>
</dbReference>
<organism evidence="2 3">
    <name type="scientific">Dichanthelium oligosanthes</name>
    <dbReference type="NCBI Taxonomy" id="888268"/>
    <lineage>
        <taxon>Eukaryota</taxon>
        <taxon>Viridiplantae</taxon>
        <taxon>Streptophyta</taxon>
        <taxon>Embryophyta</taxon>
        <taxon>Tracheophyta</taxon>
        <taxon>Spermatophyta</taxon>
        <taxon>Magnoliopsida</taxon>
        <taxon>Liliopsida</taxon>
        <taxon>Poales</taxon>
        <taxon>Poaceae</taxon>
        <taxon>PACMAD clade</taxon>
        <taxon>Panicoideae</taxon>
        <taxon>Panicodae</taxon>
        <taxon>Paniceae</taxon>
        <taxon>Dichantheliinae</taxon>
        <taxon>Dichanthelium</taxon>
    </lineage>
</organism>
<evidence type="ECO:0000313" key="2">
    <source>
        <dbReference type="EMBL" id="OEL18968.1"/>
    </source>
</evidence>
<dbReference type="InterPro" id="IPR050942">
    <property type="entry name" value="F-box_BR-signaling"/>
</dbReference>
<name>A0A1E5V1K3_9POAL</name>
<dbReference type="PANTHER" id="PTHR44259:SF34">
    <property type="entry name" value="DUF295 DOMAIN-CONTAINING PROTEIN"/>
    <property type="match status" value="1"/>
</dbReference>
<dbReference type="AlphaFoldDB" id="A0A1E5V1K3"/>
<sequence length="416" mass="46031">MSWAPNNDSAATPWADLLPEVCDYVLDRLDAVSIIRFPAVCTAWADASKRTSRLRSGTPALLTSSLDADGDYIEYDVEAGTFGLHDVATGKSYYGEAQRLKNRTWIGGKDDWLVTRDMRCGVELLKPVTGERVPLPSLTAIQGLEVPDYELHVVVNNRLYLFQQVTLCQTPAQSNGYLAVSLFSSGPLGLVAFTANGDKGWTPLENPEGVHYLKYTDASVHNGKVVAVTESGDIYSWNMDGTAAEPTLLSGPEINVSHDLMRGFYLATSTGGHLQVVCMYGYGDIKDNRSRRIVFKNQWSFFARQVSLYELDAPAGTWRRVRGLGGDRALFVGSSYPFYVTVPPGGSNDDLQADCVYVADLFSSDAAAFDLKLADDTNEYEFQRRRLNYPAMRESLQMPMWFRPTAYPIALLPNCS</sequence>
<feature type="domain" description="KIB1-4 beta-propeller" evidence="1">
    <location>
        <begin position="92"/>
        <end position="369"/>
    </location>
</feature>
<comment type="caution">
    <text evidence="2">The sequence shown here is derived from an EMBL/GenBank/DDBJ whole genome shotgun (WGS) entry which is preliminary data.</text>
</comment>
<dbReference type="InterPro" id="IPR005174">
    <property type="entry name" value="KIB1-4_b-propeller"/>
</dbReference>
<dbReference type="InterPro" id="IPR036047">
    <property type="entry name" value="F-box-like_dom_sf"/>
</dbReference>
<dbReference type="SUPFAM" id="SSF81383">
    <property type="entry name" value="F-box domain"/>
    <property type="match status" value="1"/>
</dbReference>
<dbReference type="OrthoDB" id="642536at2759"/>
<protein>
    <recommendedName>
        <fullName evidence="1">KIB1-4 beta-propeller domain-containing protein</fullName>
    </recommendedName>
</protein>
<keyword evidence="3" id="KW-1185">Reference proteome</keyword>